<dbReference type="Pfam" id="PF06736">
    <property type="entry name" value="TMEM175"/>
    <property type="match status" value="1"/>
</dbReference>
<gene>
    <name evidence="14" type="ORF">H9856_07255</name>
</gene>
<feature type="transmembrane region" description="Helical" evidence="13">
    <location>
        <begin position="204"/>
        <end position="220"/>
    </location>
</feature>
<evidence type="ECO:0000256" key="4">
    <source>
        <dbReference type="ARBA" id="ARBA00022538"/>
    </source>
</evidence>
<keyword evidence="10 13" id="KW-0472">Membrane</keyword>
<evidence type="ECO:0000256" key="13">
    <source>
        <dbReference type="SAM" id="Phobius"/>
    </source>
</evidence>
<comment type="similarity">
    <text evidence="2">Belongs to the TMEM175 family.</text>
</comment>
<reference evidence="14" key="1">
    <citation type="journal article" date="2021" name="PeerJ">
        <title>Extensive microbial diversity within the chicken gut microbiome revealed by metagenomics and culture.</title>
        <authorList>
            <person name="Gilroy R."/>
            <person name="Ravi A."/>
            <person name="Getino M."/>
            <person name="Pursley I."/>
            <person name="Horton D.L."/>
            <person name="Alikhan N.F."/>
            <person name="Baker D."/>
            <person name="Gharbi K."/>
            <person name="Hall N."/>
            <person name="Watson M."/>
            <person name="Adriaenssens E.M."/>
            <person name="Foster-Nyarko E."/>
            <person name="Jarju S."/>
            <person name="Secka A."/>
            <person name="Antonio M."/>
            <person name="Oren A."/>
            <person name="Chaudhuri R.R."/>
            <person name="La Ragione R."/>
            <person name="Hildebrand F."/>
            <person name="Pallen M.J."/>
        </authorList>
    </citation>
    <scope>NUCLEOTIDE SEQUENCE</scope>
    <source>
        <strain evidence="14">ChiSxjej3B15-572</strain>
    </source>
</reference>
<evidence type="ECO:0000256" key="5">
    <source>
        <dbReference type="ARBA" id="ARBA00022692"/>
    </source>
</evidence>
<dbReference type="GO" id="GO:0005267">
    <property type="term" value="F:potassium channel activity"/>
    <property type="evidence" value="ECO:0007669"/>
    <property type="project" value="UniProtKB-KW"/>
</dbReference>
<feature type="transmembrane region" description="Helical" evidence="13">
    <location>
        <begin position="75"/>
        <end position="96"/>
    </location>
</feature>
<feature type="transmembrane region" description="Helical" evidence="13">
    <location>
        <begin position="139"/>
        <end position="158"/>
    </location>
</feature>
<dbReference type="EMBL" id="DXFH01000028">
    <property type="protein sequence ID" value="HIX36161.1"/>
    <property type="molecule type" value="Genomic_DNA"/>
</dbReference>
<evidence type="ECO:0000256" key="8">
    <source>
        <dbReference type="ARBA" id="ARBA00022989"/>
    </source>
</evidence>
<dbReference type="Proteomes" id="UP000824231">
    <property type="component" value="Unassembled WGS sequence"/>
</dbReference>
<proteinExistence type="inferred from homology"/>
<evidence type="ECO:0000256" key="12">
    <source>
        <dbReference type="ARBA" id="ARBA00034430"/>
    </source>
</evidence>
<keyword evidence="4" id="KW-0633">Potassium transport</keyword>
<evidence type="ECO:0000256" key="1">
    <source>
        <dbReference type="ARBA" id="ARBA00004141"/>
    </source>
</evidence>
<organism evidence="14 15">
    <name type="scientific">Candidatus Limosilactobacillus merdigallinarum</name>
    <dbReference type="NCBI Taxonomy" id="2838652"/>
    <lineage>
        <taxon>Bacteria</taxon>
        <taxon>Bacillati</taxon>
        <taxon>Bacillota</taxon>
        <taxon>Bacilli</taxon>
        <taxon>Lactobacillales</taxon>
        <taxon>Lactobacillaceae</taxon>
        <taxon>Limosilactobacillus</taxon>
    </lineage>
</organism>
<keyword evidence="11" id="KW-0407">Ion channel</keyword>
<keyword evidence="9" id="KW-0406">Ion transport</keyword>
<keyword evidence="3" id="KW-0813">Transport</keyword>
<comment type="caution">
    <text evidence="14">The sequence shown here is derived from an EMBL/GenBank/DDBJ whole genome shotgun (WGS) entry which is preliminary data.</text>
</comment>
<evidence type="ECO:0000313" key="15">
    <source>
        <dbReference type="Proteomes" id="UP000824231"/>
    </source>
</evidence>
<name>A0A9D1VJG8_9LACO</name>
<evidence type="ECO:0000256" key="9">
    <source>
        <dbReference type="ARBA" id="ARBA00023065"/>
    </source>
</evidence>
<evidence type="ECO:0000256" key="3">
    <source>
        <dbReference type="ARBA" id="ARBA00022448"/>
    </source>
</evidence>
<evidence type="ECO:0000256" key="7">
    <source>
        <dbReference type="ARBA" id="ARBA00022958"/>
    </source>
</evidence>
<evidence type="ECO:0000256" key="6">
    <source>
        <dbReference type="ARBA" id="ARBA00022826"/>
    </source>
</evidence>
<comment type="catalytic activity">
    <reaction evidence="12">
        <text>K(+)(in) = K(+)(out)</text>
        <dbReference type="Rhea" id="RHEA:29463"/>
        <dbReference type="ChEBI" id="CHEBI:29103"/>
    </reaction>
</comment>
<dbReference type="GO" id="GO:0016020">
    <property type="term" value="C:membrane"/>
    <property type="evidence" value="ECO:0007669"/>
    <property type="project" value="UniProtKB-SubCell"/>
</dbReference>
<comment type="subcellular location">
    <subcellularLocation>
        <location evidence="1">Membrane</location>
        <topology evidence="1">Multi-pass membrane protein</topology>
    </subcellularLocation>
</comment>
<evidence type="ECO:0000256" key="2">
    <source>
        <dbReference type="ARBA" id="ARBA00006920"/>
    </source>
</evidence>
<keyword evidence="6" id="KW-0631">Potassium channel</keyword>
<reference evidence="14" key="2">
    <citation type="submission" date="2021-04" db="EMBL/GenBank/DDBJ databases">
        <authorList>
            <person name="Gilroy R."/>
        </authorList>
    </citation>
    <scope>NUCLEOTIDE SEQUENCE</scope>
    <source>
        <strain evidence="14">ChiSxjej3B15-572</strain>
    </source>
</reference>
<feature type="transmembrane region" description="Helical" evidence="13">
    <location>
        <begin position="179"/>
        <end position="198"/>
    </location>
</feature>
<keyword evidence="5 13" id="KW-0812">Transmembrane</keyword>
<accession>A0A9D1VJG8</accession>
<protein>
    <submittedName>
        <fullName evidence="14">DUF1211 domain-containing protein</fullName>
    </submittedName>
</protein>
<sequence>MNQSSNREDKLKQLSPEDQQELQKMHDTFIDARKNEPERLHDHLEAFHDAILAIVATIIVLEITPPVHEVHYGSFISDLAVFLISFIIIVSFWYDLHSLFSYFVIRPTSITAILELCLLADLSLLPMMTKWIMAEHSGFAAMNYDVIYLIASILKVLIQRSGMPIMSQNLQKILFRHTLWQTIFFIALNVTLIVLAFYYPRVIMVLYLSLPIISELFMYFERRTALRLRNSAN</sequence>
<evidence type="ECO:0000256" key="10">
    <source>
        <dbReference type="ARBA" id="ARBA00023136"/>
    </source>
</evidence>
<evidence type="ECO:0000313" key="14">
    <source>
        <dbReference type="EMBL" id="HIX36161.1"/>
    </source>
</evidence>
<dbReference type="AlphaFoldDB" id="A0A9D1VJG8"/>
<dbReference type="GO" id="GO:0015252">
    <property type="term" value="F:proton channel activity"/>
    <property type="evidence" value="ECO:0007669"/>
    <property type="project" value="InterPro"/>
</dbReference>
<keyword evidence="7" id="KW-0630">Potassium</keyword>
<evidence type="ECO:0000256" key="11">
    <source>
        <dbReference type="ARBA" id="ARBA00023303"/>
    </source>
</evidence>
<keyword evidence="8 13" id="KW-1133">Transmembrane helix</keyword>
<dbReference type="InterPro" id="IPR010617">
    <property type="entry name" value="TMEM175-like"/>
</dbReference>